<dbReference type="InParanoid" id="A0A1B4XDA8"/>
<organism evidence="1 2">
    <name type="scientific">Sulfuricaulis limicola</name>
    <dbReference type="NCBI Taxonomy" id="1620215"/>
    <lineage>
        <taxon>Bacteria</taxon>
        <taxon>Pseudomonadati</taxon>
        <taxon>Pseudomonadota</taxon>
        <taxon>Gammaproteobacteria</taxon>
        <taxon>Acidiferrobacterales</taxon>
        <taxon>Acidiferrobacteraceae</taxon>
        <taxon>Sulfuricaulis</taxon>
    </lineage>
</organism>
<reference evidence="1 2" key="1">
    <citation type="submission" date="2015-05" db="EMBL/GenBank/DDBJ databases">
        <title>Complete genome sequence of a sulfur-oxidizing gammaproteobacterium strain HA5.</title>
        <authorList>
            <person name="Miura A."/>
            <person name="Kojima H."/>
            <person name="Fukui M."/>
        </authorList>
    </citation>
    <scope>NUCLEOTIDE SEQUENCE [LARGE SCALE GENOMIC DNA]</scope>
    <source>
        <strain evidence="1 2">HA5</strain>
    </source>
</reference>
<dbReference type="Proteomes" id="UP000243180">
    <property type="component" value="Chromosome"/>
</dbReference>
<evidence type="ECO:0008006" key="3">
    <source>
        <dbReference type="Google" id="ProtNLM"/>
    </source>
</evidence>
<accession>A0A1B4XDA8</accession>
<evidence type="ECO:0000313" key="1">
    <source>
        <dbReference type="EMBL" id="BAV32762.1"/>
    </source>
</evidence>
<gene>
    <name evidence="1" type="ORF">SCL_0440</name>
</gene>
<name>A0A1B4XDA8_9GAMM</name>
<dbReference type="InterPro" id="IPR038573">
    <property type="entry name" value="BrnT_sf"/>
</dbReference>
<proteinExistence type="predicted"/>
<dbReference type="OrthoDB" id="9802417at2"/>
<protein>
    <recommendedName>
        <fullName evidence="3">Toxin</fullName>
    </recommendedName>
</protein>
<dbReference type="Pfam" id="PF04365">
    <property type="entry name" value="BrnT_toxin"/>
    <property type="match status" value="1"/>
</dbReference>
<dbReference type="RefSeq" id="WP_096359577.1">
    <property type="nucleotide sequence ID" value="NZ_AP014879.1"/>
</dbReference>
<dbReference type="KEGG" id="slim:SCL_0440"/>
<sequence length="88" mass="10005">MRFQYDPAKAVSNLRKHGVSFADAEGVFYDPLAIHRLEPDSIDEERFVAVGMGSAGEILVVIYTLRDEEIRIISARHATRHEVKSYEN</sequence>
<keyword evidence="2" id="KW-1185">Reference proteome</keyword>
<dbReference type="AlphaFoldDB" id="A0A1B4XDA8"/>
<dbReference type="EMBL" id="AP014879">
    <property type="protein sequence ID" value="BAV32762.1"/>
    <property type="molecule type" value="Genomic_DNA"/>
</dbReference>
<evidence type="ECO:0000313" key="2">
    <source>
        <dbReference type="Proteomes" id="UP000243180"/>
    </source>
</evidence>
<dbReference type="InterPro" id="IPR007460">
    <property type="entry name" value="BrnT_toxin"/>
</dbReference>
<dbReference type="Gene3D" id="3.10.450.530">
    <property type="entry name" value="Ribonuclease toxin, BrnT, of type II toxin-antitoxin system"/>
    <property type="match status" value="1"/>
</dbReference>